<reference evidence="5" key="1">
    <citation type="submission" date="2017-09" db="EMBL/GenBank/DDBJ databases">
        <title>Depth-based differentiation of microbial function through sediment-hosted aquifers and enrichment of novel symbionts in the deep terrestrial subsurface.</title>
        <authorList>
            <person name="Probst A.J."/>
            <person name="Ladd B."/>
            <person name="Jarett J.K."/>
            <person name="Geller-Mcgrath D.E."/>
            <person name="Sieber C.M.K."/>
            <person name="Emerson J.B."/>
            <person name="Anantharaman K."/>
            <person name="Thomas B.C."/>
            <person name="Malmstrom R."/>
            <person name="Stieglmeier M."/>
            <person name="Klingl A."/>
            <person name="Woyke T."/>
            <person name="Ryan C.M."/>
            <person name="Banfield J.F."/>
        </authorList>
    </citation>
    <scope>NUCLEOTIDE SEQUENCE [LARGE SCALE GENOMIC DNA]</scope>
</reference>
<name>A0A2H0TPI5_9BACT</name>
<dbReference type="InterPro" id="IPR012340">
    <property type="entry name" value="NA-bd_OB-fold"/>
</dbReference>
<dbReference type="AlphaFoldDB" id="A0A2H0TPI5"/>
<evidence type="ECO:0000256" key="1">
    <source>
        <dbReference type="ARBA" id="ARBA00004496"/>
    </source>
</evidence>
<sequence length="66" mass="7399">MQKGKIARLTDRGFGFIAIEGEEKELFFHANELIDVEYNDLKEGDEVTFEVTEGPKGPAASQVRRA</sequence>
<gene>
    <name evidence="4" type="ORF">COU35_04480</name>
</gene>
<evidence type="ECO:0000313" key="4">
    <source>
        <dbReference type="EMBL" id="PIR74070.1"/>
    </source>
</evidence>
<dbReference type="Proteomes" id="UP000230154">
    <property type="component" value="Unassembled WGS sequence"/>
</dbReference>
<dbReference type="SMART" id="SM00357">
    <property type="entry name" value="CSP"/>
    <property type="match status" value="1"/>
</dbReference>
<dbReference type="InterPro" id="IPR011129">
    <property type="entry name" value="CSD"/>
</dbReference>
<dbReference type="InterPro" id="IPR012156">
    <property type="entry name" value="Cold_shock_CspA"/>
</dbReference>
<dbReference type="Pfam" id="PF00313">
    <property type="entry name" value="CSD"/>
    <property type="match status" value="1"/>
</dbReference>
<keyword evidence="2" id="KW-0963">Cytoplasm</keyword>
<dbReference type="EMBL" id="PFCB01000030">
    <property type="protein sequence ID" value="PIR74070.1"/>
    <property type="molecule type" value="Genomic_DNA"/>
</dbReference>
<evidence type="ECO:0000313" key="5">
    <source>
        <dbReference type="Proteomes" id="UP000230154"/>
    </source>
</evidence>
<accession>A0A2H0TPI5</accession>
<evidence type="ECO:0000259" key="3">
    <source>
        <dbReference type="PROSITE" id="PS51857"/>
    </source>
</evidence>
<comment type="subcellular location">
    <subcellularLocation>
        <location evidence="1">Cytoplasm</location>
    </subcellularLocation>
</comment>
<dbReference type="CDD" id="cd04458">
    <property type="entry name" value="CSP_CDS"/>
    <property type="match status" value="1"/>
</dbReference>
<dbReference type="GO" id="GO:0005737">
    <property type="term" value="C:cytoplasm"/>
    <property type="evidence" value="ECO:0007669"/>
    <property type="project" value="UniProtKB-SubCell"/>
</dbReference>
<dbReference type="SUPFAM" id="SSF50249">
    <property type="entry name" value="Nucleic acid-binding proteins"/>
    <property type="match status" value="1"/>
</dbReference>
<comment type="caution">
    <text evidence="4">The sequence shown here is derived from an EMBL/GenBank/DDBJ whole genome shotgun (WGS) entry which is preliminary data.</text>
</comment>
<feature type="domain" description="CSD" evidence="3">
    <location>
        <begin position="1"/>
        <end position="65"/>
    </location>
</feature>
<dbReference type="PIRSF" id="PIRSF002599">
    <property type="entry name" value="Cold_shock_A"/>
    <property type="match status" value="1"/>
</dbReference>
<organism evidence="4 5">
    <name type="scientific">Candidatus Magasanikbacteria bacterium CG10_big_fil_rev_8_21_14_0_10_47_10</name>
    <dbReference type="NCBI Taxonomy" id="1974652"/>
    <lineage>
        <taxon>Bacteria</taxon>
        <taxon>Candidatus Magasanikiibacteriota</taxon>
    </lineage>
</organism>
<dbReference type="GO" id="GO:0003676">
    <property type="term" value="F:nucleic acid binding"/>
    <property type="evidence" value="ECO:0007669"/>
    <property type="project" value="InterPro"/>
</dbReference>
<evidence type="ECO:0000256" key="2">
    <source>
        <dbReference type="ARBA" id="ARBA00022490"/>
    </source>
</evidence>
<proteinExistence type="predicted"/>
<dbReference type="PROSITE" id="PS51857">
    <property type="entry name" value="CSD_2"/>
    <property type="match status" value="1"/>
</dbReference>
<dbReference type="InterPro" id="IPR002059">
    <property type="entry name" value="CSP_DNA-bd"/>
</dbReference>
<dbReference type="Gene3D" id="2.40.50.140">
    <property type="entry name" value="Nucleic acid-binding proteins"/>
    <property type="match status" value="1"/>
</dbReference>
<protein>
    <submittedName>
        <fullName evidence="4">Cold-shock protein</fullName>
    </submittedName>
</protein>